<dbReference type="InterPro" id="IPR002182">
    <property type="entry name" value="NB-ARC"/>
</dbReference>
<evidence type="ECO:0008006" key="7">
    <source>
        <dbReference type="Google" id="ProtNLM"/>
    </source>
</evidence>
<keyword evidence="2" id="KW-0611">Plant defense</keyword>
<evidence type="ECO:0000313" key="5">
    <source>
        <dbReference type="EMBL" id="KAF8688244.1"/>
    </source>
</evidence>
<feature type="domain" description="NB-ARC" evidence="3">
    <location>
        <begin position="185"/>
        <end position="337"/>
    </location>
</feature>
<dbReference type="InterPro" id="IPR011009">
    <property type="entry name" value="Kinase-like_dom_sf"/>
</dbReference>
<dbReference type="EMBL" id="JACEFO010002039">
    <property type="protein sequence ID" value="KAF8688244.1"/>
    <property type="molecule type" value="Genomic_DNA"/>
</dbReference>
<dbReference type="OrthoDB" id="4062651at2759"/>
<dbReference type="Proteomes" id="UP000636709">
    <property type="component" value="Unassembled WGS sequence"/>
</dbReference>
<protein>
    <recommendedName>
        <fullName evidence="7">NB-ARC domain-containing protein</fullName>
    </recommendedName>
</protein>
<dbReference type="PRINTS" id="PR00364">
    <property type="entry name" value="DISEASERSIST"/>
</dbReference>
<proteinExistence type="predicted"/>
<evidence type="ECO:0000256" key="1">
    <source>
        <dbReference type="ARBA" id="ARBA00022737"/>
    </source>
</evidence>
<dbReference type="PANTHER" id="PTHR36766:SF73">
    <property type="entry name" value="NB-ARC DOMAIN-CONTAINING PROTEIN"/>
    <property type="match status" value="1"/>
</dbReference>
<dbReference type="Gene3D" id="1.10.10.10">
    <property type="entry name" value="Winged helix-like DNA-binding domain superfamily/Winged helix DNA-binding domain"/>
    <property type="match status" value="1"/>
</dbReference>
<comment type="caution">
    <text evidence="5">The sequence shown here is derived from an EMBL/GenBank/DDBJ whole genome shotgun (WGS) entry which is preliminary data.</text>
</comment>
<dbReference type="InterPro" id="IPR027417">
    <property type="entry name" value="P-loop_NTPase"/>
</dbReference>
<gene>
    <name evidence="5" type="ORF">HU200_042369</name>
</gene>
<dbReference type="Pfam" id="PF00931">
    <property type="entry name" value="NB-ARC"/>
    <property type="match status" value="1"/>
</dbReference>
<evidence type="ECO:0000259" key="3">
    <source>
        <dbReference type="Pfam" id="PF00931"/>
    </source>
</evidence>
<name>A0A835B2N1_9POAL</name>
<dbReference type="InterPro" id="IPR036388">
    <property type="entry name" value="WH-like_DNA-bd_sf"/>
</dbReference>
<dbReference type="InterPro" id="IPR058922">
    <property type="entry name" value="WHD_DRP"/>
</dbReference>
<feature type="domain" description="Disease resistance protein winged helix" evidence="4">
    <location>
        <begin position="428"/>
        <end position="476"/>
    </location>
</feature>
<dbReference type="PANTHER" id="PTHR36766">
    <property type="entry name" value="PLANT BROAD-SPECTRUM MILDEW RESISTANCE PROTEIN RPW8"/>
    <property type="match status" value="1"/>
</dbReference>
<evidence type="ECO:0000256" key="2">
    <source>
        <dbReference type="ARBA" id="ARBA00022821"/>
    </source>
</evidence>
<dbReference type="Gene3D" id="3.40.50.300">
    <property type="entry name" value="P-loop containing nucleotide triphosphate hydrolases"/>
    <property type="match status" value="1"/>
</dbReference>
<dbReference type="Gene3D" id="1.10.510.10">
    <property type="entry name" value="Transferase(Phosphotransferase) domain 1"/>
    <property type="match status" value="1"/>
</dbReference>
<sequence length="486" mass="55895">MHCCGYKPPEYIDKKEISKKFDIFSLCAIIIKIVSGPESYPKCLDMPLYEFVDQVRKNWRKRWQAICSSDFSVEACCRQVETCTQIALDCLEKDGQKRPCIVKMIEELNKIEPGLIKVIDTIANFYIKKEKYLDILQPTQRRRETVSGMVEWDNRQETSFDAGKELIVGREEIKKIMASSIDSMSEKIVILPIYGIGGIGKTTFARLIYNDTNLKYYSQVWVYVSPRFDLYKIGNSIISQLSGKESHANDLELIKCCLTKLLYGKKILIVLDDLWENNTIQLVDLKDMLDPRDSIKTIVLVTTRAEEIAEKMSINIRPYKIEELTDEMCWDIIKQKSSFEARHDKEKLVCIWKNVARKCGGVALAAQTLGSMLQSMEYDQWINVRDSDIWNESISNDLSLPNHVLASWKLSYVSMADCLKSCFTYCAIFPKGHKIVKHDLICQWISLGFIKPTLLSSSSQLCEKYIVRLLGLSFLQYSIPPSVSYL</sequence>
<organism evidence="5 6">
    <name type="scientific">Digitaria exilis</name>
    <dbReference type="NCBI Taxonomy" id="1010633"/>
    <lineage>
        <taxon>Eukaryota</taxon>
        <taxon>Viridiplantae</taxon>
        <taxon>Streptophyta</taxon>
        <taxon>Embryophyta</taxon>
        <taxon>Tracheophyta</taxon>
        <taxon>Spermatophyta</taxon>
        <taxon>Magnoliopsida</taxon>
        <taxon>Liliopsida</taxon>
        <taxon>Poales</taxon>
        <taxon>Poaceae</taxon>
        <taxon>PACMAD clade</taxon>
        <taxon>Panicoideae</taxon>
        <taxon>Panicodae</taxon>
        <taxon>Paniceae</taxon>
        <taxon>Anthephorinae</taxon>
        <taxon>Digitaria</taxon>
    </lineage>
</organism>
<reference evidence="5" key="1">
    <citation type="submission" date="2020-07" db="EMBL/GenBank/DDBJ databases">
        <title>Genome sequence and genetic diversity analysis of an under-domesticated orphan crop, white fonio (Digitaria exilis).</title>
        <authorList>
            <person name="Bennetzen J.L."/>
            <person name="Chen S."/>
            <person name="Ma X."/>
            <person name="Wang X."/>
            <person name="Yssel A.E.J."/>
            <person name="Chaluvadi S.R."/>
            <person name="Johnson M."/>
            <person name="Gangashetty P."/>
            <person name="Hamidou F."/>
            <person name="Sanogo M.D."/>
            <person name="Zwaenepoel A."/>
            <person name="Wallace J."/>
            <person name="Van De Peer Y."/>
            <person name="Van Deynze A."/>
        </authorList>
    </citation>
    <scope>NUCLEOTIDE SEQUENCE</scope>
    <source>
        <tissue evidence="5">Leaves</tissue>
    </source>
</reference>
<dbReference type="GO" id="GO:0043531">
    <property type="term" value="F:ADP binding"/>
    <property type="evidence" value="ECO:0007669"/>
    <property type="project" value="InterPro"/>
</dbReference>
<keyword evidence="1" id="KW-0677">Repeat</keyword>
<keyword evidence="6" id="KW-1185">Reference proteome</keyword>
<evidence type="ECO:0000313" key="6">
    <source>
        <dbReference type="Proteomes" id="UP000636709"/>
    </source>
</evidence>
<dbReference type="SUPFAM" id="SSF52540">
    <property type="entry name" value="P-loop containing nucleoside triphosphate hydrolases"/>
    <property type="match status" value="1"/>
</dbReference>
<dbReference type="AlphaFoldDB" id="A0A835B2N1"/>
<dbReference type="Pfam" id="PF23559">
    <property type="entry name" value="WHD_DRP"/>
    <property type="match status" value="1"/>
</dbReference>
<dbReference type="Gene3D" id="1.10.8.430">
    <property type="entry name" value="Helical domain of apoptotic protease-activating factors"/>
    <property type="match status" value="1"/>
</dbReference>
<dbReference type="SUPFAM" id="SSF56112">
    <property type="entry name" value="Protein kinase-like (PK-like)"/>
    <property type="match status" value="1"/>
</dbReference>
<dbReference type="InterPro" id="IPR042197">
    <property type="entry name" value="Apaf_helical"/>
</dbReference>
<evidence type="ECO:0000259" key="4">
    <source>
        <dbReference type="Pfam" id="PF23559"/>
    </source>
</evidence>
<accession>A0A835B2N1</accession>